<reference evidence="5" key="1">
    <citation type="journal article" date="2010" name="Genome Biol.">
        <title>Genome sequence of the necrotrophic plant pathogen Pythium ultimum reveals original pathogenicity mechanisms and effector repertoire.</title>
        <authorList>
            <person name="Levesque C.A."/>
            <person name="Brouwer H."/>
            <person name="Cano L."/>
            <person name="Hamilton J.P."/>
            <person name="Holt C."/>
            <person name="Huitema E."/>
            <person name="Raffaele S."/>
            <person name="Robideau G.P."/>
            <person name="Thines M."/>
            <person name="Win J."/>
            <person name="Zerillo M.M."/>
            <person name="Beakes G.W."/>
            <person name="Boore J.L."/>
            <person name="Busam D."/>
            <person name="Dumas B."/>
            <person name="Ferriera S."/>
            <person name="Fuerstenberg S.I."/>
            <person name="Gachon C.M."/>
            <person name="Gaulin E."/>
            <person name="Govers F."/>
            <person name="Grenville-Briggs L."/>
            <person name="Horner N."/>
            <person name="Hostetler J."/>
            <person name="Jiang R.H."/>
            <person name="Johnson J."/>
            <person name="Krajaejun T."/>
            <person name="Lin H."/>
            <person name="Meijer H.J."/>
            <person name="Moore B."/>
            <person name="Morris P."/>
            <person name="Phuntmart V."/>
            <person name="Puiu D."/>
            <person name="Shetty J."/>
            <person name="Stajich J.E."/>
            <person name="Tripathy S."/>
            <person name="Wawra S."/>
            <person name="van West P."/>
            <person name="Whitty B.R."/>
            <person name="Coutinho P.M."/>
            <person name="Henrissat B."/>
            <person name="Martin F."/>
            <person name="Thomas P.D."/>
            <person name="Tyler B.M."/>
            <person name="De Vries R.P."/>
            <person name="Kamoun S."/>
            <person name="Yandell M."/>
            <person name="Tisserat N."/>
            <person name="Buell C.R."/>
        </authorList>
    </citation>
    <scope>NUCLEOTIDE SEQUENCE</scope>
    <source>
        <strain evidence="5">DAOM:BR144</strain>
    </source>
</reference>
<dbReference type="InterPro" id="IPR000719">
    <property type="entry name" value="Prot_kinase_dom"/>
</dbReference>
<evidence type="ECO:0000313" key="4">
    <source>
        <dbReference type="EnsemblProtists" id="PYU1_T000283"/>
    </source>
</evidence>
<dbReference type="GO" id="GO:0004672">
    <property type="term" value="F:protein kinase activity"/>
    <property type="evidence" value="ECO:0007669"/>
    <property type="project" value="InterPro"/>
</dbReference>
<evidence type="ECO:0000259" key="3">
    <source>
        <dbReference type="PROSITE" id="PS50011"/>
    </source>
</evidence>
<evidence type="ECO:0000313" key="5">
    <source>
        <dbReference type="Proteomes" id="UP000019132"/>
    </source>
</evidence>
<dbReference type="SUPFAM" id="SSF56112">
    <property type="entry name" value="Protein kinase-like (PK-like)"/>
    <property type="match status" value="1"/>
</dbReference>
<dbReference type="GO" id="GO:0005524">
    <property type="term" value="F:ATP binding"/>
    <property type="evidence" value="ECO:0007669"/>
    <property type="project" value="UniProtKB-KW"/>
</dbReference>
<sequence>MQRLHDVYSKLEQHCVIGVQLEALTTLIPIVFRFCRLLFRCKKQDRPLSRLISSRAIASAIGDFHEELDHFAALLKLDLQESDWKDQWVNEESNALKSIYLKLADDASLVDGFNNQKYKNRVAVLLVNTLQKQRGTNQEAVHGIEDVKNRFLRVCGMEEPSVPDWFISREDVEFNEWNLTKKDAKITTYEGKWLKTKVVVGTSTMNINEFEEVANRWYPLSHPNVRKLFGACHIEAQPFFVYEYGKQVLDVLTEKQQSPWKYLYEAALGVQYLHQRNIVHGGLQCANIVVGSDGVAKVTGLETYREG</sequence>
<reference evidence="5" key="2">
    <citation type="submission" date="2010-04" db="EMBL/GenBank/DDBJ databases">
        <authorList>
            <person name="Buell R."/>
            <person name="Hamilton J."/>
            <person name="Hostetler J."/>
        </authorList>
    </citation>
    <scope>NUCLEOTIDE SEQUENCE [LARGE SCALE GENOMIC DNA]</scope>
    <source>
        <strain evidence="5">DAOM:BR144</strain>
    </source>
</reference>
<proteinExistence type="predicted"/>
<evidence type="ECO:0000256" key="1">
    <source>
        <dbReference type="ARBA" id="ARBA00022741"/>
    </source>
</evidence>
<reference evidence="4" key="3">
    <citation type="submission" date="2015-02" db="UniProtKB">
        <authorList>
            <consortium name="EnsemblProtists"/>
        </authorList>
    </citation>
    <scope>IDENTIFICATION</scope>
    <source>
        <strain evidence="4">DAOM BR144</strain>
    </source>
</reference>
<dbReference type="InterPro" id="IPR001245">
    <property type="entry name" value="Ser-Thr/Tyr_kinase_cat_dom"/>
</dbReference>
<dbReference type="Proteomes" id="UP000019132">
    <property type="component" value="Unassembled WGS sequence"/>
</dbReference>
<keyword evidence="1" id="KW-0547">Nucleotide-binding</keyword>
<dbReference type="Pfam" id="PF07714">
    <property type="entry name" value="PK_Tyr_Ser-Thr"/>
    <property type="match status" value="1"/>
</dbReference>
<protein>
    <recommendedName>
        <fullName evidence="3">Protein kinase domain-containing protein</fullName>
    </recommendedName>
</protein>
<keyword evidence="5" id="KW-1185">Reference proteome</keyword>
<dbReference type="InParanoid" id="K3W5P2"/>
<dbReference type="VEuPathDB" id="FungiDB:PYU1_G000283"/>
<accession>K3W5P2</accession>
<dbReference type="AlphaFoldDB" id="K3W5P2"/>
<feature type="domain" description="Protein kinase" evidence="3">
    <location>
        <begin position="166"/>
        <end position="307"/>
    </location>
</feature>
<dbReference type="Gene3D" id="1.10.510.10">
    <property type="entry name" value="Transferase(Phosphotransferase) domain 1"/>
    <property type="match status" value="1"/>
</dbReference>
<evidence type="ECO:0000256" key="2">
    <source>
        <dbReference type="ARBA" id="ARBA00022840"/>
    </source>
</evidence>
<dbReference type="InterPro" id="IPR050198">
    <property type="entry name" value="Non-receptor_tyrosine_kinases"/>
</dbReference>
<dbReference type="EnsemblProtists" id="PYU1_T000283">
    <property type="protein sequence ID" value="PYU1_T000283"/>
    <property type="gene ID" value="PYU1_G000283"/>
</dbReference>
<dbReference type="PANTHER" id="PTHR24418">
    <property type="entry name" value="TYROSINE-PROTEIN KINASE"/>
    <property type="match status" value="1"/>
</dbReference>
<dbReference type="InterPro" id="IPR011009">
    <property type="entry name" value="Kinase-like_dom_sf"/>
</dbReference>
<dbReference type="EMBL" id="GL376636">
    <property type="status" value="NOT_ANNOTATED_CDS"/>
    <property type="molecule type" value="Genomic_DNA"/>
</dbReference>
<dbReference type="HOGENOM" id="CLU_059281_0_0_1"/>
<keyword evidence="2" id="KW-0067">ATP-binding</keyword>
<name>K3W5P2_GLOUD</name>
<dbReference type="PROSITE" id="PS50011">
    <property type="entry name" value="PROTEIN_KINASE_DOM"/>
    <property type="match status" value="1"/>
</dbReference>
<dbReference type="STRING" id="431595.K3W5P2"/>
<organism evidence="4 5">
    <name type="scientific">Globisporangium ultimum (strain ATCC 200006 / CBS 805.95 / DAOM BR144)</name>
    <name type="common">Pythium ultimum</name>
    <dbReference type="NCBI Taxonomy" id="431595"/>
    <lineage>
        <taxon>Eukaryota</taxon>
        <taxon>Sar</taxon>
        <taxon>Stramenopiles</taxon>
        <taxon>Oomycota</taxon>
        <taxon>Peronosporomycetes</taxon>
        <taxon>Pythiales</taxon>
        <taxon>Pythiaceae</taxon>
        <taxon>Globisporangium</taxon>
    </lineage>
</organism>